<dbReference type="SUPFAM" id="SSF55729">
    <property type="entry name" value="Acyl-CoA N-acyltransferases (Nat)"/>
    <property type="match status" value="1"/>
</dbReference>
<dbReference type="Pfam" id="PF00583">
    <property type="entry name" value="Acetyltransf_1"/>
    <property type="match status" value="1"/>
</dbReference>
<comment type="catalytic activity">
    <reaction evidence="8">
        <text>arsenic triglutathione + 3 [thioredoxin]-dithiol + 3 S-adenosyl-L-methionine = trimethylarsine + 3 [thioredoxin]-disulfide + 3 glutathione + 3 S-adenosyl-L-homocysteine + 3 H(+)</text>
        <dbReference type="Rhea" id="RHEA:69432"/>
        <dbReference type="Rhea" id="RHEA-COMP:10698"/>
        <dbReference type="Rhea" id="RHEA-COMP:10700"/>
        <dbReference type="ChEBI" id="CHEBI:15378"/>
        <dbReference type="ChEBI" id="CHEBI:27130"/>
        <dbReference type="ChEBI" id="CHEBI:29950"/>
        <dbReference type="ChEBI" id="CHEBI:50058"/>
        <dbReference type="ChEBI" id="CHEBI:57856"/>
        <dbReference type="ChEBI" id="CHEBI:57925"/>
        <dbReference type="ChEBI" id="CHEBI:59789"/>
        <dbReference type="ChEBI" id="CHEBI:183640"/>
        <dbReference type="EC" id="2.1.1.137"/>
    </reaction>
</comment>
<evidence type="ECO:0000256" key="6">
    <source>
        <dbReference type="ARBA" id="ARBA00047941"/>
    </source>
</evidence>
<dbReference type="InterPro" id="IPR026669">
    <property type="entry name" value="Arsenite_MeTrfase-like"/>
</dbReference>
<dbReference type="Gene3D" id="3.40.50.150">
    <property type="entry name" value="Vaccinia Virus protein VP39"/>
    <property type="match status" value="1"/>
</dbReference>
<sequence length="406" mass="42748">MSPDRDVVRERYGTAARRALAGEGTGLLTGDGDAERLGAVHYTGEEIPAEVTATSLGCGNPLAVADLHPGETVLDLGSGGGLDVLLSARRVGPAGRAIGLDMTDDMLTLARRHADQAGVTNAEFVNGTIERIPLPDASVDVVISNCVIALSSDKPAVFAEIARVLRPGGRLGITDIVADHTLTDAERAARTGVVECLGGALTAGRYRALLRDAGFAGIDVRLTHEVGDKLHSAIIRATRPPLVIPMAADHAEQVLATYQAGLDTGHASFETTAPDWATWDAVHLPAHRLVALDAAGDVLGWTAVSAVSYRCVYAGVVEHSVYVRPTAHGQGVGYALLNALISSTEKAGIWTIQSGIFPENSASRALHRRAGFRELGTRERIGRHHGQWRDVVMIERRSAAAGIASD</sequence>
<keyword evidence="2" id="KW-0949">S-adenosyl-L-methionine</keyword>
<dbReference type="Gene3D" id="3.40.630.30">
    <property type="match status" value="1"/>
</dbReference>
<evidence type="ECO:0000256" key="3">
    <source>
        <dbReference type="ARBA" id="ARBA00034487"/>
    </source>
</evidence>
<comment type="catalytic activity">
    <reaction evidence="7">
        <text>arsenic triglutathione + 2 [thioredoxin]-dithiol + 2 S-adenosyl-L-methionine + H2O = dimethylarsinous acid + 2 [thioredoxin]-disulfide + 3 glutathione + 2 S-adenosyl-L-homocysteine + 2 H(+)</text>
        <dbReference type="Rhea" id="RHEA:69464"/>
        <dbReference type="Rhea" id="RHEA-COMP:10698"/>
        <dbReference type="Rhea" id="RHEA-COMP:10700"/>
        <dbReference type="ChEBI" id="CHEBI:15377"/>
        <dbReference type="ChEBI" id="CHEBI:15378"/>
        <dbReference type="ChEBI" id="CHEBI:23808"/>
        <dbReference type="ChEBI" id="CHEBI:29950"/>
        <dbReference type="ChEBI" id="CHEBI:50058"/>
        <dbReference type="ChEBI" id="CHEBI:57856"/>
        <dbReference type="ChEBI" id="CHEBI:57925"/>
        <dbReference type="ChEBI" id="CHEBI:59789"/>
        <dbReference type="ChEBI" id="CHEBI:183640"/>
        <dbReference type="EC" id="2.1.1.137"/>
    </reaction>
</comment>
<evidence type="ECO:0000259" key="9">
    <source>
        <dbReference type="PROSITE" id="PS51186"/>
    </source>
</evidence>
<dbReference type="PANTHER" id="PTHR43675:SF8">
    <property type="entry name" value="ARSENITE METHYLTRANSFERASE"/>
    <property type="match status" value="1"/>
</dbReference>
<gene>
    <name evidence="10" type="ORF">GCM10017567_20300</name>
</gene>
<dbReference type="InterPro" id="IPR000182">
    <property type="entry name" value="GNAT_dom"/>
</dbReference>
<keyword evidence="1" id="KW-0808">Transferase</keyword>
<accession>A0ABQ3K595</accession>
<name>A0ABQ3K595_9PSEU</name>
<comment type="catalytic activity">
    <reaction evidence="6">
        <text>arsenic triglutathione + [thioredoxin]-dithiol + S-adenosyl-L-methionine + 2 H2O = methylarsonous acid + [thioredoxin]-disulfide + 3 glutathione + S-adenosyl-L-homocysteine + H(+)</text>
        <dbReference type="Rhea" id="RHEA:69460"/>
        <dbReference type="Rhea" id="RHEA-COMP:10698"/>
        <dbReference type="Rhea" id="RHEA-COMP:10700"/>
        <dbReference type="ChEBI" id="CHEBI:15377"/>
        <dbReference type="ChEBI" id="CHEBI:15378"/>
        <dbReference type="ChEBI" id="CHEBI:17826"/>
        <dbReference type="ChEBI" id="CHEBI:29950"/>
        <dbReference type="ChEBI" id="CHEBI:50058"/>
        <dbReference type="ChEBI" id="CHEBI:57856"/>
        <dbReference type="ChEBI" id="CHEBI:57925"/>
        <dbReference type="ChEBI" id="CHEBI:59789"/>
        <dbReference type="ChEBI" id="CHEBI:183640"/>
        <dbReference type="EC" id="2.1.1.137"/>
    </reaction>
</comment>
<keyword evidence="11" id="KW-1185">Reference proteome</keyword>
<dbReference type="EMBL" id="BNAW01000006">
    <property type="protein sequence ID" value="GHG04386.1"/>
    <property type="molecule type" value="Genomic_DNA"/>
</dbReference>
<dbReference type="InterPro" id="IPR029063">
    <property type="entry name" value="SAM-dependent_MTases_sf"/>
</dbReference>
<protein>
    <recommendedName>
        <fullName evidence="5">Arsenite methyltransferase</fullName>
        <ecNumber evidence="4">2.1.1.137</ecNumber>
    </recommendedName>
</protein>
<dbReference type="RefSeq" id="WP_191308570.1">
    <property type="nucleotide sequence ID" value="NZ_BNAW01000006.1"/>
</dbReference>
<reference evidence="11" key="1">
    <citation type="journal article" date="2019" name="Int. J. Syst. Evol. Microbiol.">
        <title>The Global Catalogue of Microorganisms (GCM) 10K type strain sequencing project: providing services to taxonomists for standard genome sequencing and annotation.</title>
        <authorList>
            <consortium name="The Broad Institute Genomics Platform"/>
            <consortium name="The Broad Institute Genome Sequencing Center for Infectious Disease"/>
            <person name="Wu L."/>
            <person name="Ma J."/>
        </authorList>
    </citation>
    <scope>NUCLEOTIDE SEQUENCE [LARGE SCALE GENOMIC DNA]</scope>
    <source>
        <strain evidence="11">CGMCC 4.7680</strain>
    </source>
</reference>
<proteinExistence type="inferred from homology"/>
<comment type="caution">
    <text evidence="10">The sequence shown here is derived from an EMBL/GenBank/DDBJ whole genome shotgun (WGS) entry which is preliminary data.</text>
</comment>
<dbReference type="EC" id="2.1.1.137" evidence="4"/>
<organism evidence="10 11">
    <name type="scientific">Amycolatopsis bullii</name>
    <dbReference type="NCBI Taxonomy" id="941987"/>
    <lineage>
        <taxon>Bacteria</taxon>
        <taxon>Bacillati</taxon>
        <taxon>Actinomycetota</taxon>
        <taxon>Actinomycetes</taxon>
        <taxon>Pseudonocardiales</taxon>
        <taxon>Pseudonocardiaceae</taxon>
        <taxon>Amycolatopsis</taxon>
    </lineage>
</organism>
<evidence type="ECO:0000256" key="8">
    <source>
        <dbReference type="ARBA" id="ARBA00048428"/>
    </source>
</evidence>
<dbReference type="PROSITE" id="PS51186">
    <property type="entry name" value="GNAT"/>
    <property type="match status" value="1"/>
</dbReference>
<evidence type="ECO:0000256" key="5">
    <source>
        <dbReference type="ARBA" id="ARBA00034545"/>
    </source>
</evidence>
<evidence type="ECO:0000313" key="10">
    <source>
        <dbReference type="EMBL" id="GHG04386.1"/>
    </source>
</evidence>
<evidence type="ECO:0000313" key="11">
    <source>
        <dbReference type="Proteomes" id="UP000649955"/>
    </source>
</evidence>
<dbReference type="Pfam" id="PF13847">
    <property type="entry name" value="Methyltransf_31"/>
    <property type="match status" value="1"/>
</dbReference>
<dbReference type="InterPro" id="IPR025714">
    <property type="entry name" value="Methyltranfer_dom"/>
</dbReference>
<evidence type="ECO:0000256" key="4">
    <source>
        <dbReference type="ARBA" id="ARBA00034521"/>
    </source>
</evidence>
<dbReference type="CDD" id="cd02440">
    <property type="entry name" value="AdoMet_MTases"/>
    <property type="match status" value="1"/>
</dbReference>
<dbReference type="InterPro" id="IPR016181">
    <property type="entry name" value="Acyl_CoA_acyltransferase"/>
</dbReference>
<feature type="domain" description="N-acetyltransferase" evidence="9">
    <location>
        <begin position="241"/>
        <end position="398"/>
    </location>
</feature>
<dbReference type="PANTHER" id="PTHR43675">
    <property type="entry name" value="ARSENITE METHYLTRANSFERASE"/>
    <property type="match status" value="1"/>
</dbReference>
<evidence type="ECO:0000256" key="1">
    <source>
        <dbReference type="ARBA" id="ARBA00022679"/>
    </source>
</evidence>
<evidence type="ECO:0000256" key="2">
    <source>
        <dbReference type="ARBA" id="ARBA00022691"/>
    </source>
</evidence>
<dbReference type="Proteomes" id="UP000649955">
    <property type="component" value="Unassembled WGS sequence"/>
</dbReference>
<dbReference type="SUPFAM" id="SSF53335">
    <property type="entry name" value="S-adenosyl-L-methionine-dependent methyltransferases"/>
    <property type="match status" value="1"/>
</dbReference>
<evidence type="ECO:0000256" key="7">
    <source>
        <dbReference type="ARBA" id="ARBA00047943"/>
    </source>
</evidence>
<comment type="similarity">
    <text evidence="3">Belongs to the methyltransferase superfamily. Arsenite methyltransferase family.</text>
</comment>